<dbReference type="InterPro" id="IPR029383">
    <property type="entry name" value="ARL6IP6"/>
</dbReference>
<accession>A0A6G0HHN4</accession>
<proteinExistence type="predicted"/>
<dbReference type="AlphaFoldDB" id="A0A6G0HHN4"/>
<feature type="region of interest" description="Disordered" evidence="1">
    <location>
        <begin position="1"/>
        <end position="38"/>
    </location>
</feature>
<dbReference type="Pfam" id="PF15062">
    <property type="entry name" value="ARL6IP6"/>
    <property type="match status" value="1"/>
</dbReference>
<feature type="transmembrane region" description="Helical" evidence="2">
    <location>
        <begin position="146"/>
        <end position="166"/>
    </location>
</feature>
<keyword evidence="2" id="KW-1133">Transmembrane helix</keyword>
<organism evidence="3 4">
    <name type="scientific">Larimichthys crocea</name>
    <name type="common">Large yellow croaker</name>
    <name type="synonym">Pseudosciaena crocea</name>
    <dbReference type="NCBI Taxonomy" id="215358"/>
    <lineage>
        <taxon>Eukaryota</taxon>
        <taxon>Metazoa</taxon>
        <taxon>Chordata</taxon>
        <taxon>Craniata</taxon>
        <taxon>Vertebrata</taxon>
        <taxon>Euteleostomi</taxon>
        <taxon>Actinopterygii</taxon>
        <taxon>Neopterygii</taxon>
        <taxon>Teleostei</taxon>
        <taxon>Neoteleostei</taxon>
        <taxon>Acanthomorphata</taxon>
        <taxon>Eupercaria</taxon>
        <taxon>Sciaenidae</taxon>
        <taxon>Larimichthys</taxon>
    </lineage>
</organism>
<evidence type="ECO:0000256" key="2">
    <source>
        <dbReference type="SAM" id="Phobius"/>
    </source>
</evidence>
<feature type="transmembrane region" description="Helical" evidence="2">
    <location>
        <begin position="46"/>
        <end position="74"/>
    </location>
</feature>
<evidence type="ECO:0000313" key="4">
    <source>
        <dbReference type="Proteomes" id="UP000424527"/>
    </source>
</evidence>
<gene>
    <name evidence="3" type="ORF">D5F01_LYC23622</name>
</gene>
<protein>
    <submittedName>
        <fullName evidence="3">ADP-ribosylation factor-like protein 6-interacting protein 6</fullName>
    </submittedName>
</protein>
<evidence type="ECO:0000313" key="3">
    <source>
        <dbReference type="EMBL" id="KAE8278705.1"/>
    </source>
</evidence>
<dbReference type="PANTHER" id="PTHR28640">
    <property type="entry name" value="ADP-RIBOSYLATION FACTOR-LIKE PROTEIN 6-INTERACTING PROTEIN 6"/>
    <property type="match status" value="1"/>
</dbReference>
<name>A0A6G0HHN4_LARCR</name>
<dbReference type="EMBL" id="REGW02000024">
    <property type="protein sequence ID" value="KAE8278705.1"/>
    <property type="molecule type" value="Genomic_DNA"/>
</dbReference>
<evidence type="ECO:0000256" key="1">
    <source>
        <dbReference type="SAM" id="MobiDB-lite"/>
    </source>
</evidence>
<keyword evidence="2" id="KW-0812">Transmembrane</keyword>
<feature type="compositionally biased region" description="Gly residues" evidence="1">
    <location>
        <begin position="1"/>
        <end position="10"/>
    </location>
</feature>
<keyword evidence="4" id="KW-1185">Reference proteome</keyword>
<dbReference type="PANTHER" id="PTHR28640:SF1">
    <property type="entry name" value="ADP-RIBOSYLATION FACTOR-LIKE PROTEIN 6-INTERACTING PROTEIN 6"/>
    <property type="match status" value="1"/>
</dbReference>
<dbReference type="Proteomes" id="UP000424527">
    <property type="component" value="Unassembled WGS sequence"/>
</dbReference>
<sequence length="167" mass="17874">MPTGGDGGGVSRSYSSEDMDDTEPASVRGGGLTGRPFTDRTGPKHWSVVVLSVVCSAVAVAAVGCLCALIYPILKELRTERVRGPDGTEERMMGFWSILVLSALVGSICCVFSWTLTYFDSHQPGIVFPTLTLDHFRDVSDHGFHMGYGVAVLNGITAMLTVAWSLT</sequence>
<comment type="caution">
    <text evidence="3">The sequence shown here is derived from an EMBL/GenBank/DDBJ whole genome shotgun (WGS) entry which is preliminary data.</text>
</comment>
<reference evidence="3 4" key="1">
    <citation type="submission" date="2019-07" db="EMBL/GenBank/DDBJ databases">
        <title>Chromosome genome assembly for large yellow croaker.</title>
        <authorList>
            <person name="Xiao S."/>
        </authorList>
    </citation>
    <scope>NUCLEOTIDE SEQUENCE [LARGE SCALE GENOMIC DNA]</scope>
    <source>
        <strain evidence="3">JMULYC20181020</strain>
        <tissue evidence="3">Muscle</tissue>
    </source>
</reference>
<feature type="transmembrane region" description="Helical" evidence="2">
    <location>
        <begin position="95"/>
        <end position="119"/>
    </location>
</feature>
<keyword evidence="2" id="KW-0472">Membrane</keyword>
<dbReference type="OrthoDB" id="10070125at2759"/>